<name>X1CU29_9ZZZZ</name>
<dbReference type="GO" id="GO:0005976">
    <property type="term" value="P:polysaccharide metabolic process"/>
    <property type="evidence" value="ECO:0007669"/>
    <property type="project" value="InterPro"/>
</dbReference>
<dbReference type="Pfam" id="PF01050">
    <property type="entry name" value="MannoseP_isomer"/>
    <property type="match status" value="1"/>
</dbReference>
<feature type="domain" description="Mannose-6-phosphate isomerase type II C-terminal" evidence="1">
    <location>
        <begin position="7"/>
        <end position="113"/>
    </location>
</feature>
<sequence length="119" mass="13643">MDEKLPRKTEKPWGYELLFALTPKYAGKIIFVKKGHRLSLQYHEKKDETLYIYEGKASLDIDAGDGRMISRVVQSGESILVSPFTKHRLEAIEDTTLLEASTPELDDVVRIEDDYGRAR</sequence>
<dbReference type="GO" id="GO:0016779">
    <property type="term" value="F:nucleotidyltransferase activity"/>
    <property type="evidence" value="ECO:0007669"/>
    <property type="project" value="InterPro"/>
</dbReference>
<dbReference type="InterPro" id="IPR001538">
    <property type="entry name" value="Man6P_isomerase-2_C"/>
</dbReference>
<reference evidence="2" key="1">
    <citation type="journal article" date="2014" name="Front. Microbiol.">
        <title>High frequency of phylogenetically diverse reductive dehalogenase-homologous genes in deep subseafloor sedimentary metagenomes.</title>
        <authorList>
            <person name="Kawai M."/>
            <person name="Futagami T."/>
            <person name="Toyoda A."/>
            <person name="Takaki Y."/>
            <person name="Nishi S."/>
            <person name="Hori S."/>
            <person name="Arai W."/>
            <person name="Tsubouchi T."/>
            <person name="Morono Y."/>
            <person name="Uchiyama I."/>
            <person name="Ito T."/>
            <person name="Fujiyama A."/>
            <person name="Inagaki F."/>
            <person name="Takami H."/>
        </authorList>
    </citation>
    <scope>NUCLEOTIDE SEQUENCE</scope>
    <source>
        <strain evidence="2">Expedition CK06-06</strain>
    </source>
</reference>
<dbReference type="AlphaFoldDB" id="X1CU29"/>
<protein>
    <recommendedName>
        <fullName evidence="1">Mannose-6-phosphate isomerase type II C-terminal domain-containing protein</fullName>
    </recommendedName>
</protein>
<gene>
    <name evidence="2" type="ORF">S01H4_56190</name>
</gene>
<organism evidence="2">
    <name type="scientific">marine sediment metagenome</name>
    <dbReference type="NCBI Taxonomy" id="412755"/>
    <lineage>
        <taxon>unclassified sequences</taxon>
        <taxon>metagenomes</taxon>
        <taxon>ecological metagenomes</taxon>
    </lineage>
</organism>
<dbReference type="Gene3D" id="2.60.120.10">
    <property type="entry name" value="Jelly Rolls"/>
    <property type="match status" value="1"/>
</dbReference>
<accession>X1CU29</accession>
<comment type="caution">
    <text evidence="2">The sequence shown here is derived from an EMBL/GenBank/DDBJ whole genome shotgun (WGS) entry which is preliminary data.</text>
</comment>
<dbReference type="InterPro" id="IPR011051">
    <property type="entry name" value="RmlC_Cupin_sf"/>
</dbReference>
<dbReference type="EMBL" id="BART01032533">
    <property type="protein sequence ID" value="GAH11971.1"/>
    <property type="molecule type" value="Genomic_DNA"/>
</dbReference>
<proteinExistence type="predicted"/>
<dbReference type="SUPFAM" id="SSF51182">
    <property type="entry name" value="RmlC-like cupins"/>
    <property type="match status" value="1"/>
</dbReference>
<dbReference type="InterPro" id="IPR014710">
    <property type="entry name" value="RmlC-like_jellyroll"/>
</dbReference>
<evidence type="ECO:0000259" key="1">
    <source>
        <dbReference type="Pfam" id="PF01050"/>
    </source>
</evidence>
<evidence type="ECO:0000313" key="2">
    <source>
        <dbReference type="EMBL" id="GAH11971.1"/>
    </source>
</evidence>